<dbReference type="AlphaFoldDB" id="A0A2H0B4X5"/>
<comment type="caution">
    <text evidence="2">The sequence shown here is derived from an EMBL/GenBank/DDBJ whole genome shotgun (WGS) entry which is preliminary data.</text>
</comment>
<feature type="transmembrane region" description="Helical" evidence="1">
    <location>
        <begin position="85"/>
        <end position="106"/>
    </location>
</feature>
<sequence length="121" mass="13144">MWMPLFQIVGEIKPPKQLEKYGYNVIGTSSSTGLLGLVSNIIKMIMVVGGLWAFINLIVAGLTYVTAGDNPDEIKKANDKMTKSLIGLVIMFGSFTIAGILGWIFYGDATALINPKIYTPN</sequence>
<evidence type="ECO:0000256" key="1">
    <source>
        <dbReference type="SAM" id="Phobius"/>
    </source>
</evidence>
<evidence type="ECO:0000313" key="2">
    <source>
        <dbReference type="EMBL" id="PIP52733.1"/>
    </source>
</evidence>
<keyword evidence="1" id="KW-0812">Transmembrane</keyword>
<gene>
    <name evidence="2" type="ORF">COX08_04785</name>
</gene>
<dbReference type="EMBL" id="PCSR01000115">
    <property type="protein sequence ID" value="PIP52733.1"/>
    <property type="molecule type" value="Genomic_DNA"/>
</dbReference>
<proteinExistence type="predicted"/>
<evidence type="ECO:0000313" key="3">
    <source>
        <dbReference type="Proteomes" id="UP000229459"/>
    </source>
</evidence>
<feature type="transmembrane region" description="Helical" evidence="1">
    <location>
        <begin position="44"/>
        <end position="65"/>
    </location>
</feature>
<protein>
    <submittedName>
        <fullName evidence="2">Uncharacterized protein</fullName>
    </submittedName>
</protein>
<accession>A0A2H0B4X5</accession>
<dbReference type="Proteomes" id="UP000229459">
    <property type="component" value="Unassembled WGS sequence"/>
</dbReference>
<keyword evidence="1" id="KW-0472">Membrane</keyword>
<dbReference type="Pfam" id="PF18895">
    <property type="entry name" value="T4SS_pilin"/>
    <property type="match status" value="1"/>
</dbReference>
<name>A0A2H0B4X5_9BACT</name>
<dbReference type="InterPro" id="IPR043993">
    <property type="entry name" value="T4SS_pilin"/>
</dbReference>
<organism evidence="2 3">
    <name type="scientific">Candidatus Beckwithbacteria bacterium CG23_combo_of_CG06-09_8_20_14_all_34_8</name>
    <dbReference type="NCBI Taxonomy" id="1974497"/>
    <lineage>
        <taxon>Bacteria</taxon>
        <taxon>Candidatus Beckwithiibacteriota</taxon>
    </lineage>
</organism>
<keyword evidence="1" id="KW-1133">Transmembrane helix</keyword>
<reference evidence="2 3" key="1">
    <citation type="submission" date="2017-09" db="EMBL/GenBank/DDBJ databases">
        <title>Depth-based differentiation of microbial function through sediment-hosted aquifers and enrichment of novel symbionts in the deep terrestrial subsurface.</title>
        <authorList>
            <person name="Probst A.J."/>
            <person name="Ladd B."/>
            <person name="Jarett J.K."/>
            <person name="Geller-Mcgrath D.E."/>
            <person name="Sieber C.M."/>
            <person name="Emerson J.B."/>
            <person name="Anantharaman K."/>
            <person name="Thomas B.C."/>
            <person name="Malmstrom R."/>
            <person name="Stieglmeier M."/>
            <person name="Klingl A."/>
            <person name="Woyke T."/>
            <person name="Ryan C.M."/>
            <person name="Banfield J.F."/>
        </authorList>
    </citation>
    <scope>NUCLEOTIDE SEQUENCE [LARGE SCALE GENOMIC DNA]</scope>
    <source>
        <strain evidence="2">CG23_combo_of_CG06-09_8_20_14_all_34_8</strain>
    </source>
</reference>